<protein>
    <submittedName>
        <fullName evidence="1">DNA-binding protein</fullName>
    </submittedName>
</protein>
<dbReference type="GO" id="GO:0003677">
    <property type="term" value="F:DNA binding"/>
    <property type="evidence" value="ECO:0007669"/>
    <property type="project" value="UniProtKB-KW"/>
</dbReference>
<keyword evidence="2" id="KW-1185">Reference proteome</keyword>
<reference evidence="1 2" key="1">
    <citation type="submission" date="2020-07" db="EMBL/GenBank/DDBJ databases">
        <title>Novel species isolated from subtropical streams in China.</title>
        <authorList>
            <person name="Lu H."/>
        </authorList>
    </citation>
    <scope>NUCLEOTIDE SEQUENCE [LARGE SCALE GENOMIC DNA]</scope>
    <source>
        <strain evidence="1 2">FT3S</strain>
    </source>
</reference>
<keyword evidence="1" id="KW-0238">DNA-binding</keyword>
<proteinExistence type="predicted"/>
<sequence>MGYLFILKYQLSAQDCKQEDIVERLGAAGCDDALIGIGQPGRIALEFTREADSAQAALLSALADVKRVVPSARLIEAGPDFVGLTDVAKLVGTTRQNMRKLMVNHATSFPPPVHDGSIAVWHLVDVLKWLLARGTYPVAAGVAEVAETAKQVNLAKAAPALAPAMQRQLQALLV</sequence>
<dbReference type="AlphaFoldDB" id="A0A7W2EMA3"/>
<gene>
    <name evidence="1" type="ORF">H3H36_24620</name>
</gene>
<accession>A0A7W2EMA3</accession>
<name>A0A7W2EMA3_9BURK</name>
<dbReference type="Proteomes" id="UP000566711">
    <property type="component" value="Unassembled WGS sequence"/>
</dbReference>
<comment type="caution">
    <text evidence="1">The sequence shown here is derived from an EMBL/GenBank/DDBJ whole genome shotgun (WGS) entry which is preliminary data.</text>
</comment>
<dbReference type="RefSeq" id="WP_182220692.1">
    <property type="nucleotide sequence ID" value="NZ_JACEZS010000033.1"/>
</dbReference>
<organism evidence="1 2">
    <name type="scientific">Rugamonas fusca</name>
    <dbReference type="NCBI Taxonomy" id="2758568"/>
    <lineage>
        <taxon>Bacteria</taxon>
        <taxon>Pseudomonadati</taxon>
        <taxon>Pseudomonadota</taxon>
        <taxon>Betaproteobacteria</taxon>
        <taxon>Burkholderiales</taxon>
        <taxon>Oxalobacteraceae</taxon>
        <taxon>Telluria group</taxon>
        <taxon>Rugamonas</taxon>
    </lineage>
</organism>
<evidence type="ECO:0000313" key="1">
    <source>
        <dbReference type="EMBL" id="MBA5608534.1"/>
    </source>
</evidence>
<dbReference type="EMBL" id="JACEZS010000033">
    <property type="protein sequence ID" value="MBA5608534.1"/>
    <property type="molecule type" value="Genomic_DNA"/>
</dbReference>
<evidence type="ECO:0000313" key="2">
    <source>
        <dbReference type="Proteomes" id="UP000566711"/>
    </source>
</evidence>